<accession>A0A6A7A6E1</accession>
<dbReference type="OrthoDB" id="5397557at2759"/>
<protein>
    <recommendedName>
        <fullName evidence="1">C2H2-type domain-containing protein</fullName>
    </recommendedName>
</protein>
<dbReference type="PROSITE" id="PS00028">
    <property type="entry name" value="ZINC_FINGER_C2H2_1"/>
    <property type="match status" value="1"/>
</dbReference>
<reference evidence="2" key="1">
    <citation type="journal article" date="2020" name="Stud. Mycol.">
        <title>101 Dothideomycetes genomes: a test case for predicting lifestyles and emergence of pathogens.</title>
        <authorList>
            <person name="Haridas S."/>
            <person name="Albert R."/>
            <person name="Binder M."/>
            <person name="Bloem J."/>
            <person name="Labutti K."/>
            <person name="Salamov A."/>
            <person name="Andreopoulos B."/>
            <person name="Baker S."/>
            <person name="Barry K."/>
            <person name="Bills G."/>
            <person name="Bluhm B."/>
            <person name="Cannon C."/>
            <person name="Castanera R."/>
            <person name="Culley D."/>
            <person name="Daum C."/>
            <person name="Ezra D."/>
            <person name="Gonzalez J."/>
            <person name="Henrissat B."/>
            <person name="Kuo A."/>
            <person name="Liang C."/>
            <person name="Lipzen A."/>
            <person name="Lutzoni F."/>
            <person name="Magnuson J."/>
            <person name="Mondo S."/>
            <person name="Nolan M."/>
            <person name="Ohm R."/>
            <person name="Pangilinan J."/>
            <person name="Park H.-J."/>
            <person name="Ramirez L."/>
            <person name="Alfaro M."/>
            <person name="Sun H."/>
            <person name="Tritt A."/>
            <person name="Yoshinaga Y."/>
            <person name="Zwiers L.-H."/>
            <person name="Turgeon B."/>
            <person name="Goodwin S."/>
            <person name="Spatafora J."/>
            <person name="Crous P."/>
            <person name="Grigoriev I."/>
        </authorList>
    </citation>
    <scope>NUCLEOTIDE SEQUENCE</scope>
    <source>
        <strain evidence="2">CBS 113818</strain>
    </source>
</reference>
<evidence type="ECO:0000313" key="2">
    <source>
        <dbReference type="EMBL" id="KAF2828309.1"/>
    </source>
</evidence>
<evidence type="ECO:0000259" key="1">
    <source>
        <dbReference type="PROSITE" id="PS00028"/>
    </source>
</evidence>
<dbReference type="AlphaFoldDB" id="A0A6A7A6E1"/>
<feature type="domain" description="C2H2-type" evidence="1">
    <location>
        <begin position="301"/>
        <end position="325"/>
    </location>
</feature>
<evidence type="ECO:0000313" key="3">
    <source>
        <dbReference type="Proteomes" id="UP000799424"/>
    </source>
</evidence>
<organism evidence="2 3">
    <name type="scientific">Ophiobolus disseminans</name>
    <dbReference type="NCBI Taxonomy" id="1469910"/>
    <lineage>
        <taxon>Eukaryota</taxon>
        <taxon>Fungi</taxon>
        <taxon>Dikarya</taxon>
        <taxon>Ascomycota</taxon>
        <taxon>Pezizomycotina</taxon>
        <taxon>Dothideomycetes</taxon>
        <taxon>Pleosporomycetidae</taxon>
        <taxon>Pleosporales</taxon>
        <taxon>Pleosporineae</taxon>
        <taxon>Phaeosphaeriaceae</taxon>
        <taxon>Ophiobolus</taxon>
    </lineage>
</organism>
<dbReference type="Proteomes" id="UP000799424">
    <property type="component" value="Unassembled WGS sequence"/>
</dbReference>
<name>A0A6A7A6E1_9PLEO</name>
<gene>
    <name evidence="2" type="ORF">CC86DRAFT_454155</name>
</gene>
<proteinExistence type="predicted"/>
<dbReference type="CDD" id="cd09917">
    <property type="entry name" value="F-box_SF"/>
    <property type="match status" value="1"/>
</dbReference>
<dbReference type="EMBL" id="MU006222">
    <property type="protein sequence ID" value="KAF2828309.1"/>
    <property type="molecule type" value="Genomic_DNA"/>
</dbReference>
<dbReference type="InterPro" id="IPR013087">
    <property type="entry name" value="Znf_C2H2_type"/>
</dbReference>
<sequence length="417" mass="48640">MSQSMSAIKPAPWNKPLDWDIQVTELGEPRISFAHSVKREQPSSQHGSVLPLDMLPTELQLHILWSCDRPTLWALMRVSSAMRTEAKKLFWSYPDTWYHVDGEWLLTGGYTGQTHCDTDSMALVEQLAIDLESCSTLLFDFERQYWAAGRSPRMPASTLEDRIHDWWQTVQSRFPRATRIIVSEDSYRLTETALPHELDLMLRMHPPVIDVSISIVRAIEDEGYLERRLWRRPDDGNILVDSVGEQHVLLPPKIFRGPVGEWQHHYYQLFRHVGKARATSKILIEARERHQFDGRAEPFQCPKHICGRTFEAPGEWTAHAFQTSHNEDWNGSVPLDEYKDSFERHRSEVKNILEEGVRKAMVRMQIAWGEEESEKRQNAEQTFVHQLEHDPLYAQELPARECSIWEDYLRDMSDAIQ</sequence>
<keyword evidence="3" id="KW-1185">Reference proteome</keyword>